<keyword evidence="5" id="KW-1185">Reference proteome</keyword>
<dbReference type="SUPFAM" id="SSF56436">
    <property type="entry name" value="C-type lectin-like"/>
    <property type="match status" value="1"/>
</dbReference>
<evidence type="ECO:0000259" key="3">
    <source>
        <dbReference type="PROSITE" id="PS50041"/>
    </source>
</evidence>
<dbReference type="GeneID" id="100678251"/>
<dbReference type="InterPro" id="IPR016187">
    <property type="entry name" value="CTDL_fold"/>
</dbReference>
<evidence type="ECO:0000256" key="2">
    <source>
        <dbReference type="SAM" id="SignalP"/>
    </source>
</evidence>
<feature type="domain" description="C-type lectin" evidence="3">
    <location>
        <begin position="105"/>
        <end position="234"/>
    </location>
</feature>
<feature type="chain" id="PRO_5029817365" description="C-type lectin domain-containing protein" evidence="2">
    <location>
        <begin position="18"/>
        <end position="242"/>
    </location>
</feature>
<dbReference type="FunCoup" id="A0A7M7GBU2">
    <property type="interactions" value="65"/>
</dbReference>
<dbReference type="PROSITE" id="PS50041">
    <property type="entry name" value="C_TYPE_LECTIN_2"/>
    <property type="match status" value="1"/>
</dbReference>
<reference evidence="4" key="1">
    <citation type="submission" date="2021-01" db="UniProtKB">
        <authorList>
            <consortium name="EnsemblMetazoa"/>
        </authorList>
    </citation>
    <scope>IDENTIFICATION</scope>
</reference>
<dbReference type="AlphaFoldDB" id="A0A7M7GBU2"/>
<dbReference type="EnsemblMetazoa" id="XM_003424913">
    <property type="protein sequence ID" value="XP_003424961"/>
    <property type="gene ID" value="LOC100678251"/>
</dbReference>
<dbReference type="SMR" id="A0A7M7GBU2"/>
<sequence length="242" mass="27266">MSPTFLGLVLLVLTVQAQQDFEIQLHPRKAGHGSKNDTAITITSTMTYTARLSANMLEKLRDKIFCGKFGGDKELRRRESSTILKEQKKIAVPSTVLKSKGYKTASSKLYKLIRSHPKSWNEARKACINHGGHLALATNMRELEVIQGLMKDTQKDSVWIGIHDMFLEGNWVTVLDQTFDGNKFLKWNTKSFGSPQPDNGGPDTKQPQNCGYLRAADMTLDDYWCSSAMPYICEIQRDNCSE</sequence>
<dbReference type="KEGG" id="nvi:100678251"/>
<keyword evidence="2" id="KW-0732">Signal</keyword>
<dbReference type="Gene3D" id="3.10.100.10">
    <property type="entry name" value="Mannose-Binding Protein A, subunit A"/>
    <property type="match status" value="1"/>
</dbReference>
<evidence type="ECO:0000256" key="1">
    <source>
        <dbReference type="ARBA" id="ARBA00023157"/>
    </source>
</evidence>
<name>A0A7M7GBU2_NASVI</name>
<feature type="signal peptide" evidence="2">
    <location>
        <begin position="1"/>
        <end position="17"/>
    </location>
</feature>
<evidence type="ECO:0000313" key="5">
    <source>
        <dbReference type="Proteomes" id="UP000002358"/>
    </source>
</evidence>
<accession>A0A7M7GBU2</accession>
<dbReference type="Proteomes" id="UP000002358">
    <property type="component" value="Chromosome 1"/>
</dbReference>
<keyword evidence="1" id="KW-1015">Disulfide bond</keyword>
<proteinExistence type="predicted"/>
<dbReference type="InterPro" id="IPR001304">
    <property type="entry name" value="C-type_lectin-like"/>
</dbReference>
<dbReference type="CDD" id="cd00037">
    <property type="entry name" value="CLECT"/>
    <property type="match status" value="1"/>
</dbReference>
<dbReference type="SMART" id="SM00034">
    <property type="entry name" value="CLECT"/>
    <property type="match status" value="1"/>
</dbReference>
<dbReference type="PROSITE" id="PS00615">
    <property type="entry name" value="C_TYPE_LECTIN_1"/>
    <property type="match status" value="1"/>
</dbReference>
<protein>
    <recommendedName>
        <fullName evidence="3">C-type lectin domain-containing protein</fullName>
    </recommendedName>
</protein>
<dbReference type="InterPro" id="IPR018378">
    <property type="entry name" value="C-type_lectin_CS"/>
</dbReference>
<dbReference type="PANTHER" id="PTHR22803">
    <property type="entry name" value="MANNOSE, PHOSPHOLIPASE, LECTIN RECEPTOR RELATED"/>
    <property type="match status" value="1"/>
</dbReference>
<dbReference type="InParanoid" id="A0A7M7GBU2"/>
<dbReference type="RefSeq" id="XP_003424961.1">
    <property type="nucleotide sequence ID" value="XM_003424913.3"/>
</dbReference>
<dbReference type="InterPro" id="IPR016186">
    <property type="entry name" value="C-type_lectin-like/link_sf"/>
</dbReference>
<dbReference type="OrthoDB" id="6078042at2759"/>
<dbReference type="InterPro" id="IPR050111">
    <property type="entry name" value="C-type_lectin/snaclec_domain"/>
</dbReference>
<organism evidence="4 5">
    <name type="scientific">Nasonia vitripennis</name>
    <name type="common">Parasitic wasp</name>
    <dbReference type="NCBI Taxonomy" id="7425"/>
    <lineage>
        <taxon>Eukaryota</taxon>
        <taxon>Metazoa</taxon>
        <taxon>Ecdysozoa</taxon>
        <taxon>Arthropoda</taxon>
        <taxon>Hexapoda</taxon>
        <taxon>Insecta</taxon>
        <taxon>Pterygota</taxon>
        <taxon>Neoptera</taxon>
        <taxon>Endopterygota</taxon>
        <taxon>Hymenoptera</taxon>
        <taxon>Apocrita</taxon>
        <taxon>Proctotrupomorpha</taxon>
        <taxon>Chalcidoidea</taxon>
        <taxon>Pteromalidae</taxon>
        <taxon>Pteromalinae</taxon>
        <taxon>Nasonia</taxon>
    </lineage>
</organism>
<dbReference type="Pfam" id="PF00059">
    <property type="entry name" value="Lectin_C"/>
    <property type="match status" value="1"/>
</dbReference>
<evidence type="ECO:0000313" key="4">
    <source>
        <dbReference type="EnsemblMetazoa" id="XP_003424961"/>
    </source>
</evidence>